<keyword evidence="1" id="KW-0472">Membrane</keyword>
<comment type="caution">
    <text evidence="2">The sequence shown here is derived from an EMBL/GenBank/DDBJ whole genome shotgun (WGS) entry which is preliminary data.</text>
</comment>
<feature type="transmembrane region" description="Helical" evidence="1">
    <location>
        <begin position="18"/>
        <end position="44"/>
    </location>
</feature>
<evidence type="ECO:0000256" key="1">
    <source>
        <dbReference type="SAM" id="Phobius"/>
    </source>
</evidence>
<proteinExistence type="predicted"/>
<dbReference type="RefSeq" id="WP_248157931.1">
    <property type="nucleotide sequence ID" value="NZ_JAKZAJ010000003.1"/>
</dbReference>
<feature type="transmembrane region" description="Helical" evidence="1">
    <location>
        <begin position="114"/>
        <end position="131"/>
    </location>
</feature>
<organism evidence="2 3">
    <name type="scientific">Marinobacter koreensis</name>
    <dbReference type="NCBI Taxonomy" id="335974"/>
    <lineage>
        <taxon>Bacteria</taxon>
        <taxon>Pseudomonadati</taxon>
        <taxon>Pseudomonadota</taxon>
        <taxon>Gammaproteobacteria</taxon>
        <taxon>Pseudomonadales</taxon>
        <taxon>Marinobacteraceae</taxon>
        <taxon>Marinobacter</taxon>
    </lineage>
</organism>
<accession>A0ABW0RGE3</accession>
<dbReference type="Pfam" id="PF11086">
    <property type="entry name" value="DUF2878"/>
    <property type="match status" value="1"/>
</dbReference>
<dbReference type="InterPro" id="IPR021306">
    <property type="entry name" value="DUF2878"/>
</dbReference>
<reference evidence="3" key="1">
    <citation type="journal article" date="2019" name="Int. J. Syst. Evol. Microbiol.">
        <title>The Global Catalogue of Microorganisms (GCM) 10K type strain sequencing project: providing services to taxonomists for standard genome sequencing and annotation.</title>
        <authorList>
            <consortium name="The Broad Institute Genomics Platform"/>
            <consortium name="The Broad Institute Genome Sequencing Center for Infectious Disease"/>
            <person name="Wu L."/>
            <person name="Ma J."/>
        </authorList>
    </citation>
    <scope>NUCLEOTIDE SEQUENCE [LARGE SCALE GENOMIC DNA]</scope>
    <source>
        <strain evidence="3">CGMCC 4.1799</strain>
    </source>
</reference>
<sequence>MIASDGVRNTLNFLLFQAGWLVCVLYPTLMAFGVAIALVGLHLVLVSRERFSELQFIGLGTVAGAALDTFWLQTGVLHTDTGDLVVAPPWLVALWALFMTTLCHSLKWIGQKPWLPFVLAPIAGPFAYWSAGQLGAVTFTNLPLSLAALALGWGLLFPLLLRIRGFLYPELCHA</sequence>
<gene>
    <name evidence="2" type="ORF">ACFPQA_02265</name>
</gene>
<protein>
    <submittedName>
        <fullName evidence="2">DUF2878 domain-containing protein</fullName>
    </submittedName>
</protein>
<keyword evidence="3" id="KW-1185">Reference proteome</keyword>
<evidence type="ECO:0000313" key="2">
    <source>
        <dbReference type="EMBL" id="MFC5543866.1"/>
    </source>
</evidence>
<name>A0ABW0RGE3_9GAMM</name>
<dbReference type="Proteomes" id="UP001596055">
    <property type="component" value="Unassembled WGS sequence"/>
</dbReference>
<feature type="transmembrane region" description="Helical" evidence="1">
    <location>
        <begin position="56"/>
        <end position="72"/>
    </location>
</feature>
<feature type="transmembrane region" description="Helical" evidence="1">
    <location>
        <begin position="143"/>
        <end position="161"/>
    </location>
</feature>
<keyword evidence="1" id="KW-1133">Transmembrane helix</keyword>
<dbReference type="EMBL" id="JBHSNL010000001">
    <property type="protein sequence ID" value="MFC5543866.1"/>
    <property type="molecule type" value="Genomic_DNA"/>
</dbReference>
<evidence type="ECO:0000313" key="3">
    <source>
        <dbReference type="Proteomes" id="UP001596055"/>
    </source>
</evidence>
<keyword evidence="1" id="KW-0812">Transmembrane</keyword>
<feature type="transmembrane region" description="Helical" evidence="1">
    <location>
        <begin position="84"/>
        <end position="102"/>
    </location>
</feature>